<organism evidence="13 14">
    <name type="scientific">Rhinopomastus cyanomelas</name>
    <name type="common">Common scimitarbill</name>
    <dbReference type="NCBI Taxonomy" id="113115"/>
    <lineage>
        <taxon>Eukaryota</taxon>
        <taxon>Metazoa</taxon>
        <taxon>Chordata</taxon>
        <taxon>Craniata</taxon>
        <taxon>Vertebrata</taxon>
        <taxon>Euteleostomi</taxon>
        <taxon>Archelosauria</taxon>
        <taxon>Archosauria</taxon>
        <taxon>Dinosauria</taxon>
        <taxon>Saurischia</taxon>
        <taxon>Theropoda</taxon>
        <taxon>Coelurosauria</taxon>
        <taxon>Aves</taxon>
        <taxon>Neognathae</taxon>
        <taxon>Neoaves</taxon>
        <taxon>Telluraves</taxon>
        <taxon>Coraciimorphae</taxon>
        <taxon>Bucerotiformes</taxon>
        <taxon>Rhinopomastidae</taxon>
        <taxon>Rhinopomastus</taxon>
    </lineage>
</organism>
<evidence type="ECO:0000256" key="6">
    <source>
        <dbReference type="ARBA" id="ARBA00022786"/>
    </source>
</evidence>
<dbReference type="PANTHER" id="PTHR13291">
    <property type="entry name" value="JOSEPHIN 1, 2"/>
    <property type="match status" value="1"/>
</dbReference>
<dbReference type="GO" id="GO:0016579">
    <property type="term" value="P:protein deubiquitination"/>
    <property type="evidence" value="ECO:0007669"/>
    <property type="project" value="InterPro"/>
</dbReference>
<dbReference type="Gene3D" id="3.90.70.40">
    <property type="match status" value="1"/>
</dbReference>
<gene>
    <name evidence="13" type="primary">Josd2</name>
    <name evidence="13" type="ORF">RHICYA_R01031</name>
</gene>
<feature type="non-terminal residue" evidence="13">
    <location>
        <position position="172"/>
    </location>
</feature>
<dbReference type="Pfam" id="PF02099">
    <property type="entry name" value="Josephin"/>
    <property type="match status" value="1"/>
</dbReference>
<dbReference type="PANTHER" id="PTHR13291:SF2">
    <property type="entry name" value="JOSEPHIN-2"/>
    <property type="match status" value="1"/>
</dbReference>
<dbReference type="InterPro" id="IPR006155">
    <property type="entry name" value="Josephin"/>
</dbReference>
<name>A0A7L1NAA5_RHICY</name>
<dbReference type="PROSITE" id="PS50957">
    <property type="entry name" value="JOSEPHIN"/>
    <property type="match status" value="1"/>
</dbReference>
<dbReference type="GO" id="GO:0004843">
    <property type="term" value="F:cysteine-type deubiquitinase activity"/>
    <property type="evidence" value="ECO:0007669"/>
    <property type="project" value="UniProtKB-EC"/>
</dbReference>
<evidence type="ECO:0000256" key="11">
    <source>
        <dbReference type="PROSITE-ProRule" id="PRU00331"/>
    </source>
</evidence>
<dbReference type="InterPro" id="IPR040053">
    <property type="entry name" value="JOSD1/2"/>
</dbReference>
<evidence type="ECO:0000256" key="7">
    <source>
        <dbReference type="ARBA" id="ARBA00022801"/>
    </source>
</evidence>
<dbReference type="Proteomes" id="UP000565785">
    <property type="component" value="Unassembled WGS sequence"/>
</dbReference>
<comment type="caution">
    <text evidence="13">The sequence shown here is derived from an EMBL/GenBank/DDBJ whole genome shotgun (WGS) entry which is preliminary data.</text>
</comment>
<evidence type="ECO:0000259" key="12">
    <source>
        <dbReference type="PROSITE" id="PS50957"/>
    </source>
</evidence>
<keyword evidence="6" id="KW-0833">Ubl conjugation pathway</keyword>
<reference evidence="13 14" key="1">
    <citation type="submission" date="2019-09" db="EMBL/GenBank/DDBJ databases">
        <title>Bird 10,000 Genomes (B10K) Project - Family phase.</title>
        <authorList>
            <person name="Zhang G."/>
        </authorList>
    </citation>
    <scope>NUCLEOTIDE SEQUENCE [LARGE SCALE GENOMIC DNA]</scope>
    <source>
        <strain evidence="13">B10K-DU-002-35</strain>
        <tissue evidence="13">Muscle</tissue>
    </source>
</reference>
<evidence type="ECO:0000256" key="8">
    <source>
        <dbReference type="ARBA" id="ARBA00058284"/>
    </source>
</evidence>
<keyword evidence="4" id="KW-0963">Cytoplasm</keyword>
<evidence type="ECO:0000256" key="3">
    <source>
        <dbReference type="ARBA" id="ARBA00012759"/>
    </source>
</evidence>
<evidence type="ECO:0000256" key="10">
    <source>
        <dbReference type="ARBA" id="ARBA00077222"/>
    </source>
</evidence>
<feature type="domain" description="Josephin" evidence="12">
    <location>
        <begin position="1"/>
        <end position="172"/>
    </location>
</feature>
<keyword evidence="7 11" id="KW-0378">Hydrolase</keyword>
<evidence type="ECO:0000256" key="9">
    <source>
        <dbReference type="ARBA" id="ARBA00069892"/>
    </source>
</evidence>
<evidence type="ECO:0000256" key="2">
    <source>
        <dbReference type="ARBA" id="ARBA00004514"/>
    </source>
</evidence>
<comment type="subcellular location">
    <subcellularLocation>
        <location evidence="2">Cytoplasm</location>
        <location evidence="2">Cytosol</location>
    </subcellularLocation>
</comment>
<dbReference type="OrthoDB" id="422700at2759"/>
<dbReference type="GO" id="GO:0005829">
    <property type="term" value="C:cytosol"/>
    <property type="evidence" value="ECO:0007669"/>
    <property type="project" value="UniProtKB-SubCell"/>
</dbReference>
<comment type="catalytic activity">
    <reaction evidence="1">
        <text>Thiol-dependent hydrolysis of ester, thioester, amide, peptide and isopeptide bonds formed by the C-terminal Gly of ubiquitin (a 76-residue protein attached to proteins as an intracellular targeting signal).</text>
        <dbReference type="EC" id="3.4.19.12"/>
    </reaction>
</comment>
<keyword evidence="5" id="KW-0645">Protease</keyword>
<dbReference type="AlphaFoldDB" id="A0A7L1NAA5"/>
<evidence type="ECO:0000313" key="13">
    <source>
        <dbReference type="EMBL" id="NXN96349.1"/>
    </source>
</evidence>
<evidence type="ECO:0000256" key="4">
    <source>
        <dbReference type="ARBA" id="ARBA00022490"/>
    </source>
</evidence>
<sequence>LYHERQRLELCALHALNNVLQRPAFSRRQADAICKRHLAPNSFLNPHRSPLGTGNYDVNVILAALQSLGLTAVWWDKRRPLSRLQLPPVLGLILNLPSRPSWGPLRLPVHRPHWVGLGRHQGTFYNLDSKLPAPIAIGGDAELRVFLEELLARGPCEILLVLSPAAEAARAW</sequence>
<feature type="active site" evidence="11">
    <location>
        <position position="113"/>
    </location>
</feature>
<proteinExistence type="predicted"/>
<dbReference type="EMBL" id="VXBP01004208">
    <property type="protein sequence ID" value="NXN96349.1"/>
    <property type="molecule type" value="Genomic_DNA"/>
</dbReference>
<protein>
    <recommendedName>
        <fullName evidence="9">Josephin-2</fullName>
        <ecNumber evidence="3">3.4.19.12</ecNumber>
    </recommendedName>
    <alternativeName>
        <fullName evidence="10">Josephin domain-containing protein 2</fullName>
    </alternativeName>
</protein>
<dbReference type="FunFam" id="3.90.70.40:FF:000003">
    <property type="entry name" value="josephin-2 isoform X1"/>
    <property type="match status" value="1"/>
</dbReference>
<evidence type="ECO:0000256" key="5">
    <source>
        <dbReference type="ARBA" id="ARBA00022670"/>
    </source>
</evidence>
<evidence type="ECO:0000256" key="1">
    <source>
        <dbReference type="ARBA" id="ARBA00000707"/>
    </source>
</evidence>
<keyword evidence="14" id="KW-1185">Reference proteome</keyword>
<comment type="function">
    <text evidence="8">Cleaves 'Lys-63'-linked poly-ubiquitin chains, and with lesser efficiency 'Lys-48'-linked poly-ubiquitin chains (in vitro). May act as a deubiquitinating enzyme.</text>
</comment>
<feature type="non-terminal residue" evidence="13">
    <location>
        <position position="1"/>
    </location>
</feature>
<accession>A0A7L1NAA5</accession>
<evidence type="ECO:0000313" key="14">
    <source>
        <dbReference type="Proteomes" id="UP000565785"/>
    </source>
</evidence>
<dbReference type="GO" id="GO:0006508">
    <property type="term" value="P:proteolysis"/>
    <property type="evidence" value="ECO:0007669"/>
    <property type="project" value="UniProtKB-KW"/>
</dbReference>
<feature type="active site" evidence="11">
    <location>
        <position position="128"/>
    </location>
</feature>
<dbReference type="EC" id="3.4.19.12" evidence="3"/>
<dbReference type="SMART" id="SM01246">
    <property type="entry name" value="Josephin"/>
    <property type="match status" value="1"/>
</dbReference>
<feature type="active site" evidence="11">
    <location>
        <position position="11"/>
    </location>
</feature>